<protein>
    <submittedName>
        <fullName evidence="2">Uncharacterized protein</fullName>
    </submittedName>
</protein>
<dbReference type="EMBL" id="CP103423">
    <property type="protein sequence ID" value="UWD34370.1"/>
    <property type="molecule type" value="Genomic_DNA"/>
</dbReference>
<evidence type="ECO:0000313" key="3">
    <source>
        <dbReference type="Proteomes" id="UP001058364"/>
    </source>
</evidence>
<keyword evidence="1" id="KW-0472">Membrane</keyword>
<name>A0ABY5TUP3_9BACT</name>
<keyword evidence="1" id="KW-1133">Transmembrane helix</keyword>
<gene>
    <name evidence="2" type="ORF">NX772_00885</name>
</gene>
<evidence type="ECO:0000256" key="1">
    <source>
        <dbReference type="SAM" id="Phobius"/>
    </source>
</evidence>
<dbReference type="Proteomes" id="UP001058364">
    <property type="component" value="Chromosome"/>
</dbReference>
<reference evidence="2" key="1">
    <citation type="submission" date="2022-08" db="EMBL/GenBank/DDBJ databases">
        <title>Complete genome sequence of Mycoplasma molare type strain H 542.</title>
        <authorList>
            <person name="Spergser J."/>
        </authorList>
    </citation>
    <scope>NUCLEOTIDE SEQUENCE</scope>
    <source>
        <strain evidence="2">H 542</strain>
    </source>
</reference>
<keyword evidence="3" id="KW-1185">Reference proteome</keyword>
<feature type="transmembrane region" description="Helical" evidence="1">
    <location>
        <begin position="47"/>
        <end position="71"/>
    </location>
</feature>
<sequence>MEDTNKNKRLKEVKFFSASYFSLVLLFMVFFITLSSIFKIWEQDNFLQILSLSVIIITLPFILFSTALILFRSVDTPKGKNQLNIYYFILIKKR</sequence>
<keyword evidence="1" id="KW-0812">Transmembrane</keyword>
<organism evidence="2 3">
    <name type="scientific">Mesomycoplasma molare</name>
    <dbReference type="NCBI Taxonomy" id="171288"/>
    <lineage>
        <taxon>Bacteria</taxon>
        <taxon>Bacillati</taxon>
        <taxon>Mycoplasmatota</taxon>
        <taxon>Mycoplasmoidales</taxon>
        <taxon>Metamycoplasmataceae</taxon>
        <taxon>Mesomycoplasma</taxon>
    </lineage>
</organism>
<accession>A0ABY5TUP3</accession>
<evidence type="ECO:0000313" key="2">
    <source>
        <dbReference type="EMBL" id="UWD34370.1"/>
    </source>
</evidence>
<dbReference type="RefSeq" id="WP_027123434.1">
    <property type="nucleotide sequence ID" value="NZ_CP103423.1"/>
</dbReference>
<feature type="transmembrane region" description="Helical" evidence="1">
    <location>
        <begin position="20"/>
        <end position="41"/>
    </location>
</feature>
<proteinExistence type="predicted"/>